<dbReference type="PROSITE" id="PS50983">
    <property type="entry name" value="FE_B12_PBP"/>
    <property type="match status" value="1"/>
</dbReference>
<accession>A0A1R4JWD6</accession>
<comment type="subcellular location">
    <subcellularLocation>
        <location evidence="1">Cell envelope</location>
    </subcellularLocation>
</comment>
<feature type="chain" id="PRO_5039200149" evidence="5">
    <location>
        <begin position="36"/>
        <end position="344"/>
    </location>
</feature>
<comment type="similarity">
    <text evidence="2">Belongs to the bacterial solute-binding protein 8 family.</text>
</comment>
<feature type="signal peptide" evidence="5">
    <location>
        <begin position="1"/>
        <end position="35"/>
    </location>
</feature>
<evidence type="ECO:0000256" key="2">
    <source>
        <dbReference type="ARBA" id="ARBA00008814"/>
    </source>
</evidence>
<evidence type="ECO:0000256" key="4">
    <source>
        <dbReference type="ARBA" id="ARBA00022729"/>
    </source>
</evidence>
<dbReference type="CDD" id="cd01146">
    <property type="entry name" value="FhuD"/>
    <property type="match status" value="1"/>
</dbReference>
<evidence type="ECO:0000256" key="1">
    <source>
        <dbReference type="ARBA" id="ARBA00004196"/>
    </source>
</evidence>
<evidence type="ECO:0000313" key="8">
    <source>
        <dbReference type="Proteomes" id="UP000196778"/>
    </source>
</evidence>
<dbReference type="Gene3D" id="3.40.50.1980">
    <property type="entry name" value="Nitrogenase molybdenum iron protein domain"/>
    <property type="match status" value="2"/>
</dbReference>
<evidence type="ECO:0000256" key="3">
    <source>
        <dbReference type="ARBA" id="ARBA00022448"/>
    </source>
</evidence>
<evidence type="ECO:0000259" key="6">
    <source>
        <dbReference type="PROSITE" id="PS50983"/>
    </source>
</evidence>
<reference evidence="8" key="1">
    <citation type="submission" date="2017-02" db="EMBL/GenBank/DDBJ databases">
        <authorList>
            <person name="Dridi B."/>
        </authorList>
    </citation>
    <scope>NUCLEOTIDE SEQUENCE [LARGE SCALE GENOMIC DNA]</scope>
    <source>
        <strain evidence="8">EB411</strain>
    </source>
</reference>
<dbReference type="AlphaFoldDB" id="A0A1R4JWD6"/>
<dbReference type="Proteomes" id="UP000196778">
    <property type="component" value="Unassembled WGS sequence"/>
</dbReference>
<keyword evidence="3" id="KW-0813">Transport</keyword>
<organism evidence="7 8">
    <name type="scientific">Mycetocola reblochoni REB411</name>
    <dbReference type="NCBI Taxonomy" id="1255698"/>
    <lineage>
        <taxon>Bacteria</taxon>
        <taxon>Bacillati</taxon>
        <taxon>Actinomycetota</taxon>
        <taxon>Actinomycetes</taxon>
        <taxon>Micrococcales</taxon>
        <taxon>Microbacteriaceae</taxon>
        <taxon>Mycetocola</taxon>
    </lineage>
</organism>
<name>A0A1R4JWD6_9MICO</name>
<protein>
    <submittedName>
        <fullName evidence="7">ABC-type Fe3+-hydroxamate transport system, periplasmic component</fullName>
    </submittedName>
</protein>
<dbReference type="EMBL" id="FUKR01000056">
    <property type="protein sequence ID" value="SJN36282.1"/>
    <property type="molecule type" value="Genomic_DNA"/>
</dbReference>
<evidence type="ECO:0000256" key="5">
    <source>
        <dbReference type="SAM" id="SignalP"/>
    </source>
</evidence>
<dbReference type="InterPro" id="IPR002491">
    <property type="entry name" value="ABC_transptr_periplasmic_BD"/>
</dbReference>
<keyword evidence="4 5" id="KW-0732">Signal</keyword>
<dbReference type="PANTHER" id="PTHR30532:SF24">
    <property type="entry name" value="FERRIC ENTEROBACTIN-BINDING PERIPLASMIC PROTEIN FEPB"/>
    <property type="match status" value="1"/>
</dbReference>
<dbReference type="SUPFAM" id="SSF53807">
    <property type="entry name" value="Helical backbone' metal receptor"/>
    <property type="match status" value="1"/>
</dbReference>
<keyword evidence="8" id="KW-1185">Reference proteome</keyword>
<dbReference type="InterPro" id="IPR051313">
    <property type="entry name" value="Bact_iron-sidero_bind"/>
</dbReference>
<sequence length="344" mass="36131">MRQTPRRTIDPVPARRPLRTVSLAVVGAVSALALAACSGSPAAEETTGTSAEGFPVTVDSAFGEVTIPDRPERVVALGWGDAEAALALGVQPVGASDWLAFGGEGVGPWAEDLYDTAPEIIGTLEPSYEEILALDPDVILDVKSSGDEQRYERLSEIAPTVGILEGGQNYLTSTEDQLTVIAEALGAAPAGEELLAQLDASFEAQRAAHPEFDGATATAAVYTSEGWSAYVEGDARVEFLERLGFEQNPEIAGMDADGGFFVPISSEDLSALDADLIVTFLIGTDEDEVTSQKLYTDLPAVKDGRALIMSDQTQANAFSTGSVLSTEYAIETVVPQLSEALDGK</sequence>
<dbReference type="GO" id="GO:0030288">
    <property type="term" value="C:outer membrane-bounded periplasmic space"/>
    <property type="evidence" value="ECO:0007669"/>
    <property type="project" value="TreeGrafter"/>
</dbReference>
<dbReference type="PANTHER" id="PTHR30532">
    <property type="entry name" value="IRON III DICITRATE-BINDING PERIPLASMIC PROTEIN"/>
    <property type="match status" value="1"/>
</dbReference>
<evidence type="ECO:0000313" key="7">
    <source>
        <dbReference type="EMBL" id="SJN36282.1"/>
    </source>
</evidence>
<feature type="domain" description="Fe/B12 periplasmic-binding" evidence="6">
    <location>
        <begin position="73"/>
        <end position="341"/>
    </location>
</feature>
<proteinExistence type="inferred from homology"/>
<dbReference type="Pfam" id="PF01497">
    <property type="entry name" value="Peripla_BP_2"/>
    <property type="match status" value="1"/>
</dbReference>
<dbReference type="OrthoDB" id="1846031at2"/>
<dbReference type="RefSeq" id="WP_087137635.1">
    <property type="nucleotide sequence ID" value="NZ_FUKR01000056.1"/>
</dbReference>
<dbReference type="GO" id="GO:1901678">
    <property type="term" value="P:iron coordination entity transport"/>
    <property type="evidence" value="ECO:0007669"/>
    <property type="project" value="UniProtKB-ARBA"/>
</dbReference>
<gene>
    <name evidence="7" type="ORF">FM119_09820</name>
</gene>